<protein>
    <submittedName>
        <fullName evidence="1">Sigma-70 family RNA polymerase sigma factor</fullName>
    </submittedName>
</protein>
<accession>A0ABS3FRF1</accession>
<organism evidence="1 2">
    <name type="scientific">Phormidium pseudopriestleyi FRX01</name>
    <dbReference type="NCBI Taxonomy" id="1759528"/>
    <lineage>
        <taxon>Bacteria</taxon>
        <taxon>Bacillati</taxon>
        <taxon>Cyanobacteriota</taxon>
        <taxon>Cyanophyceae</taxon>
        <taxon>Oscillatoriophycideae</taxon>
        <taxon>Oscillatoriales</taxon>
        <taxon>Oscillatoriaceae</taxon>
        <taxon>Phormidium</taxon>
    </lineage>
</organism>
<dbReference type="EMBL" id="JAFLQW010000304">
    <property type="protein sequence ID" value="MBO0349695.1"/>
    <property type="molecule type" value="Genomic_DNA"/>
</dbReference>
<dbReference type="RefSeq" id="WP_207088204.1">
    <property type="nucleotide sequence ID" value="NZ_JAFLQW010000304.1"/>
</dbReference>
<evidence type="ECO:0000313" key="2">
    <source>
        <dbReference type="Proteomes" id="UP000664844"/>
    </source>
</evidence>
<proteinExistence type="predicted"/>
<name>A0ABS3FRF1_9CYAN</name>
<dbReference type="Proteomes" id="UP000664844">
    <property type="component" value="Unassembled WGS sequence"/>
</dbReference>
<comment type="caution">
    <text evidence="1">The sequence shown here is derived from an EMBL/GenBank/DDBJ whole genome shotgun (WGS) entry which is preliminary data.</text>
</comment>
<gene>
    <name evidence="1" type="ORF">J0895_11360</name>
</gene>
<reference evidence="1 2" key="1">
    <citation type="submission" date="2021-03" db="EMBL/GenBank/DDBJ databases">
        <title>Metabolic Capacity of the Antarctic Cyanobacterium Phormidium pseudopriestleyi that Sustains Oxygenic Photosynthesis in the Presence of Hydrogen Sulfide.</title>
        <authorList>
            <person name="Lumian J.E."/>
            <person name="Jungblut A.D."/>
            <person name="Dillon M.L."/>
            <person name="Hawes I."/>
            <person name="Doran P.T."/>
            <person name="Mackey T.J."/>
            <person name="Dick G.J."/>
            <person name="Grettenberger C.L."/>
            <person name="Sumner D.Y."/>
        </authorList>
    </citation>
    <scope>NUCLEOTIDE SEQUENCE [LARGE SCALE GENOMIC DNA]</scope>
    <source>
        <strain evidence="1 2">FRX01</strain>
    </source>
</reference>
<evidence type="ECO:0000313" key="1">
    <source>
        <dbReference type="EMBL" id="MBO0349695.1"/>
    </source>
</evidence>
<keyword evidence="2" id="KW-1185">Reference proteome</keyword>
<sequence length="219" mass="25176">MQPPVFSECQHPLVQSLFQRSDRELLTLFQRHPDEGKYFTAIFGRYSSIVYTLIQHQAKSPVQGDYLFAMTWRHIYHELRGLDLRFEEGASTPFTLQTWLINMTAWCIEHAELPPVESIHYSLQNSPPPLWCYVEQALDLLSPLLRITVLMARTFHWSETRISAYLQAEGETIAPGEVKALLEEGYQRLESALPTDIRTIYLDAFPPHSNSAPALQNAT</sequence>